<gene>
    <name evidence="3" type="ORF">RU07_09770</name>
</gene>
<keyword evidence="1" id="KW-0472">Membrane</keyword>
<dbReference type="InterPro" id="IPR006696">
    <property type="entry name" value="DUF423"/>
</dbReference>
<dbReference type="Pfam" id="PF04241">
    <property type="entry name" value="DUF423"/>
    <property type="match status" value="1"/>
</dbReference>
<dbReference type="EMBL" id="JXQV01000009">
    <property type="protein sequence ID" value="KIQ02872.1"/>
    <property type="molecule type" value="Genomic_DNA"/>
</dbReference>
<accession>A0A0D0JA97</accession>
<dbReference type="Proteomes" id="UP000035017">
    <property type="component" value="Unassembled WGS sequence"/>
</dbReference>
<evidence type="ECO:0000313" key="3">
    <source>
        <dbReference type="EMBL" id="KIQ02872.1"/>
    </source>
</evidence>
<keyword evidence="1" id="KW-0812">Transmembrane</keyword>
<comment type="caution">
    <text evidence="3">The sequence shown here is derived from an EMBL/GenBank/DDBJ whole genome shotgun (WGS) entry which is preliminary data.</text>
</comment>
<proteinExistence type="predicted"/>
<name>A0A0D0JA97_AGRTU</name>
<organism evidence="3 4">
    <name type="scientific">Agrobacterium tumefaciens</name>
    <dbReference type="NCBI Taxonomy" id="358"/>
    <lineage>
        <taxon>Bacteria</taxon>
        <taxon>Pseudomonadati</taxon>
        <taxon>Pseudomonadota</taxon>
        <taxon>Alphaproteobacteria</taxon>
        <taxon>Hyphomicrobiales</taxon>
        <taxon>Rhizobiaceae</taxon>
        <taxon>Rhizobium/Agrobacterium group</taxon>
        <taxon>Agrobacterium</taxon>
        <taxon>Agrobacterium tumefaciens complex</taxon>
    </lineage>
</organism>
<dbReference type="AlphaFoldDB" id="A0A0D0JA97"/>
<dbReference type="OrthoDB" id="7173378at2"/>
<sequence>MSNTWLRPSTLFLSGALGAGGVALAAAATHTGATQMLGNASAMCLAHAPILLGIHVGWDRIKTAAPAAVLLGLGTALFAGDLVSRHFTETSLFPMAAPAGGLGMILGWLVLASAAFFSAARR</sequence>
<keyword evidence="2" id="KW-0732">Signal</keyword>
<evidence type="ECO:0000256" key="1">
    <source>
        <dbReference type="SAM" id="Phobius"/>
    </source>
</evidence>
<evidence type="ECO:0000313" key="4">
    <source>
        <dbReference type="Proteomes" id="UP000035017"/>
    </source>
</evidence>
<feature type="transmembrane region" description="Helical" evidence="1">
    <location>
        <begin position="95"/>
        <end position="117"/>
    </location>
</feature>
<feature type="signal peptide" evidence="2">
    <location>
        <begin position="1"/>
        <end position="25"/>
    </location>
</feature>
<reference evidence="3 4" key="1">
    <citation type="submission" date="2014-12" db="EMBL/GenBank/DDBJ databases">
        <title>16Stimator: statistical estimation of ribosomal gene copy numbers from draft genome assemblies.</title>
        <authorList>
            <person name="Perisin M.A."/>
            <person name="Vetter M."/>
            <person name="Gilbert J.A."/>
            <person name="Bergelson J."/>
        </authorList>
    </citation>
    <scope>NUCLEOTIDE SEQUENCE [LARGE SCALE GENOMIC DNA]</scope>
    <source>
        <strain evidence="3 4">MEJ076</strain>
    </source>
</reference>
<feature type="transmembrane region" description="Helical" evidence="1">
    <location>
        <begin position="65"/>
        <end position="83"/>
    </location>
</feature>
<feature type="chain" id="PRO_5002213563" evidence="2">
    <location>
        <begin position="26"/>
        <end position="122"/>
    </location>
</feature>
<evidence type="ECO:0000256" key="2">
    <source>
        <dbReference type="SAM" id="SignalP"/>
    </source>
</evidence>
<protein>
    <submittedName>
        <fullName evidence="3">Membrane protein</fullName>
    </submittedName>
</protein>
<keyword evidence="1" id="KW-1133">Transmembrane helix</keyword>
<feature type="transmembrane region" description="Helical" evidence="1">
    <location>
        <begin position="37"/>
        <end position="58"/>
    </location>
</feature>